<reference evidence="3" key="1">
    <citation type="submission" date="2023-03" db="EMBL/GenBank/DDBJ databases">
        <title>Massive genome expansion in bonnet fungi (Mycena s.s.) driven by repeated elements and novel gene families across ecological guilds.</title>
        <authorList>
            <consortium name="Lawrence Berkeley National Laboratory"/>
            <person name="Harder C.B."/>
            <person name="Miyauchi S."/>
            <person name="Viragh M."/>
            <person name="Kuo A."/>
            <person name="Thoen E."/>
            <person name="Andreopoulos B."/>
            <person name="Lu D."/>
            <person name="Skrede I."/>
            <person name="Drula E."/>
            <person name="Henrissat B."/>
            <person name="Morin E."/>
            <person name="Kohler A."/>
            <person name="Barry K."/>
            <person name="LaButti K."/>
            <person name="Morin E."/>
            <person name="Salamov A."/>
            <person name="Lipzen A."/>
            <person name="Mereny Z."/>
            <person name="Hegedus B."/>
            <person name="Baldrian P."/>
            <person name="Stursova M."/>
            <person name="Weitz H."/>
            <person name="Taylor A."/>
            <person name="Grigoriev I.V."/>
            <person name="Nagy L.G."/>
            <person name="Martin F."/>
            <person name="Kauserud H."/>
        </authorList>
    </citation>
    <scope>NUCLEOTIDE SEQUENCE</scope>
    <source>
        <strain evidence="3">9144</strain>
    </source>
</reference>
<evidence type="ECO:0000259" key="2">
    <source>
        <dbReference type="PROSITE" id="PS50011"/>
    </source>
</evidence>
<dbReference type="PROSITE" id="PS50011">
    <property type="entry name" value="PROTEIN_KINASE_DOM"/>
    <property type="match status" value="1"/>
</dbReference>
<dbReference type="GO" id="GO:0004672">
    <property type="term" value="F:protein kinase activity"/>
    <property type="evidence" value="ECO:0007669"/>
    <property type="project" value="InterPro"/>
</dbReference>
<dbReference type="Gene3D" id="1.10.510.10">
    <property type="entry name" value="Transferase(Phosphotransferase) domain 1"/>
    <property type="match status" value="1"/>
</dbReference>
<gene>
    <name evidence="3" type="ORF">GGX14DRAFT_698273</name>
</gene>
<sequence length="870" mass="97284">MATFNAAVASFSSTSSTHGSMQPQQVGLSAWSPSVSMPPLDSRSGPFDGVANLGLGSSGGRHLGSVALPDDSKAPRTPPRNSNGSGSSATTPFHFSSGNEHERAYVHINDVKLAVKRELEYAWTVEDAHTAQPLHVRLGEKMDARYPELQATAKRWLDNSELYENEWWTQIPETATKERSLYNPIRELLNVIVTVFGQTQEVREQPEGGTTVVKTRQVKTTWNQKFSHTRITESGEEVTLKSCPDIGIFGTGPSATCETELPSLPEYSHMATPIEVKLDVSLPELFRQQVAVYGREIFIQQPNRLFVYVPLMTQTTLRVIQFDRSGAHASSTFDYHQNPILFIKLVLLFSSLDEELLGYDTSIFWRGGYRFMEVVPDEIWDATASYWRINEEKKKMEFEILGGAPFFVRKTIRSRGTVCWRVKYGDEELLVKDYWMADGRTAEWKFLQEVADIKSGIAHMHCFNNERYSTYGLREWKTGPILSTTDHPVAKRMLMRIVLNMYGSTLEKAPSALRLLSAVRDIVCGHRAVLLEKKILHRDISINNLLLTPNGGTDAGDGVLIDFDMAKKVKTDSVSIPTEGDTRTGTRAFQSVKILLHSDQLRHDHMDDLESIFYVLFYVCYGHDRRGKILPPADLPLSIEQWTNPLTATADLGTMKKSFLLLELEDTVSRFEGKESELLDNFMDKLREELFKPRVIAITAATSAKKKSKPTAPSLDSDVTQDYKTFLDIVDGAITQLKALPPVAPPSPIPSERSTDSNLKRSLSHDDPFVDSQSPKRRCADMQPSASPSVPPRTVRRSSRKVKPRLHGPSPKSANATKRPKSTWPSAVSTESRSTPAVPSSVTEEDEPSQGETTDDQEDGDSDYKPGKRP</sequence>
<organism evidence="3 4">
    <name type="scientific">Mycena pura</name>
    <dbReference type="NCBI Taxonomy" id="153505"/>
    <lineage>
        <taxon>Eukaryota</taxon>
        <taxon>Fungi</taxon>
        <taxon>Dikarya</taxon>
        <taxon>Basidiomycota</taxon>
        <taxon>Agaricomycotina</taxon>
        <taxon>Agaricomycetes</taxon>
        <taxon>Agaricomycetidae</taxon>
        <taxon>Agaricales</taxon>
        <taxon>Marasmiineae</taxon>
        <taxon>Mycenaceae</taxon>
        <taxon>Mycena</taxon>
    </lineage>
</organism>
<feature type="region of interest" description="Disordered" evidence="1">
    <location>
        <begin position="739"/>
        <end position="870"/>
    </location>
</feature>
<feature type="compositionally biased region" description="Basic and acidic residues" evidence="1">
    <location>
        <begin position="753"/>
        <end position="768"/>
    </location>
</feature>
<proteinExistence type="predicted"/>
<protein>
    <recommendedName>
        <fullName evidence="2">Protein kinase domain-containing protein</fullName>
    </recommendedName>
</protein>
<evidence type="ECO:0000256" key="1">
    <source>
        <dbReference type="SAM" id="MobiDB-lite"/>
    </source>
</evidence>
<evidence type="ECO:0000313" key="4">
    <source>
        <dbReference type="Proteomes" id="UP001219525"/>
    </source>
</evidence>
<dbReference type="Pfam" id="PF17667">
    <property type="entry name" value="Pkinase_fungal"/>
    <property type="match status" value="2"/>
</dbReference>
<dbReference type="PANTHER" id="PTHR38248">
    <property type="entry name" value="FUNK1 6"/>
    <property type="match status" value="1"/>
</dbReference>
<dbReference type="Proteomes" id="UP001219525">
    <property type="component" value="Unassembled WGS sequence"/>
</dbReference>
<dbReference type="InterPro" id="IPR040976">
    <property type="entry name" value="Pkinase_fungal"/>
</dbReference>
<dbReference type="PANTHER" id="PTHR38248:SF2">
    <property type="entry name" value="FUNK1 11"/>
    <property type="match status" value="1"/>
</dbReference>
<keyword evidence="4" id="KW-1185">Reference proteome</keyword>
<evidence type="ECO:0000313" key="3">
    <source>
        <dbReference type="EMBL" id="KAJ7207117.1"/>
    </source>
</evidence>
<dbReference type="GO" id="GO:0005524">
    <property type="term" value="F:ATP binding"/>
    <property type="evidence" value="ECO:0007669"/>
    <property type="project" value="InterPro"/>
</dbReference>
<dbReference type="InterPro" id="IPR008266">
    <property type="entry name" value="Tyr_kinase_AS"/>
</dbReference>
<dbReference type="PROSITE" id="PS00109">
    <property type="entry name" value="PROTEIN_KINASE_TYR"/>
    <property type="match status" value="1"/>
</dbReference>
<feature type="compositionally biased region" description="Acidic residues" evidence="1">
    <location>
        <begin position="843"/>
        <end position="861"/>
    </location>
</feature>
<feature type="compositionally biased region" description="Basic residues" evidence="1">
    <location>
        <begin position="794"/>
        <end position="806"/>
    </location>
</feature>
<dbReference type="SUPFAM" id="SSF56112">
    <property type="entry name" value="Protein kinase-like (PK-like)"/>
    <property type="match status" value="1"/>
</dbReference>
<comment type="caution">
    <text evidence="3">The sequence shown here is derived from an EMBL/GenBank/DDBJ whole genome shotgun (WGS) entry which is preliminary data.</text>
</comment>
<accession>A0AAD6Y9J9</accession>
<dbReference type="EMBL" id="JARJCW010000037">
    <property type="protein sequence ID" value="KAJ7207117.1"/>
    <property type="molecule type" value="Genomic_DNA"/>
</dbReference>
<feature type="domain" description="Protein kinase" evidence="2">
    <location>
        <begin position="395"/>
        <end position="691"/>
    </location>
</feature>
<dbReference type="InterPro" id="IPR000719">
    <property type="entry name" value="Prot_kinase_dom"/>
</dbReference>
<feature type="compositionally biased region" description="Polar residues" evidence="1">
    <location>
        <begin position="823"/>
        <end position="842"/>
    </location>
</feature>
<feature type="compositionally biased region" description="Polar residues" evidence="1">
    <location>
        <begin position="18"/>
        <end position="35"/>
    </location>
</feature>
<dbReference type="InterPro" id="IPR011009">
    <property type="entry name" value="Kinase-like_dom_sf"/>
</dbReference>
<feature type="region of interest" description="Disordered" evidence="1">
    <location>
        <begin position="11"/>
        <end position="96"/>
    </location>
</feature>
<name>A0AAD6Y9J9_9AGAR</name>
<feature type="compositionally biased region" description="Polar residues" evidence="1">
    <location>
        <begin position="79"/>
        <end position="96"/>
    </location>
</feature>
<dbReference type="AlphaFoldDB" id="A0AAD6Y9J9"/>